<evidence type="ECO:0000313" key="4">
    <source>
        <dbReference type="Proteomes" id="UP001230188"/>
    </source>
</evidence>
<dbReference type="Proteomes" id="UP001230188">
    <property type="component" value="Unassembled WGS sequence"/>
</dbReference>
<dbReference type="Gene3D" id="1.10.220.60">
    <property type="entry name" value="GRIP domain"/>
    <property type="match status" value="1"/>
</dbReference>
<feature type="domain" description="GRIP" evidence="2">
    <location>
        <begin position="295"/>
        <end position="346"/>
    </location>
</feature>
<evidence type="ECO:0000313" key="3">
    <source>
        <dbReference type="EMBL" id="KAJ8603235.1"/>
    </source>
</evidence>
<evidence type="ECO:0000259" key="2">
    <source>
        <dbReference type="PROSITE" id="PS50913"/>
    </source>
</evidence>
<proteinExistence type="predicted"/>
<gene>
    <name evidence="3" type="ORF">CTAYLR_003825</name>
</gene>
<keyword evidence="4" id="KW-1185">Reference proteome</keyword>
<dbReference type="Pfam" id="PF01465">
    <property type="entry name" value="GRIP"/>
    <property type="match status" value="1"/>
</dbReference>
<dbReference type="EMBL" id="JAQMWT010000359">
    <property type="protein sequence ID" value="KAJ8603235.1"/>
    <property type="molecule type" value="Genomic_DNA"/>
</dbReference>
<reference evidence="3" key="1">
    <citation type="submission" date="2023-01" db="EMBL/GenBank/DDBJ databases">
        <title>Metagenome sequencing of chrysophaentin producing Chrysophaeum taylorii.</title>
        <authorList>
            <person name="Davison J."/>
            <person name="Bewley C."/>
        </authorList>
    </citation>
    <scope>NUCLEOTIDE SEQUENCE</scope>
    <source>
        <strain evidence="3">NIES-1699</strain>
    </source>
</reference>
<dbReference type="InterPro" id="IPR000237">
    <property type="entry name" value="GRIP_dom"/>
</dbReference>
<dbReference type="AlphaFoldDB" id="A0AAD7XLT2"/>
<evidence type="ECO:0000256" key="1">
    <source>
        <dbReference type="SAM" id="Coils"/>
    </source>
</evidence>
<protein>
    <recommendedName>
        <fullName evidence="2">GRIP domain-containing protein</fullName>
    </recommendedName>
</protein>
<organism evidence="3 4">
    <name type="scientific">Chrysophaeum taylorii</name>
    <dbReference type="NCBI Taxonomy" id="2483200"/>
    <lineage>
        <taxon>Eukaryota</taxon>
        <taxon>Sar</taxon>
        <taxon>Stramenopiles</taxon>
        <taxon>Ochrophyta</taxon>
        <taxon>Pelagophyceae</taxon>
        <taxon>Pelagomonadales</taxon>
        <taxon>Pelagomonadaceae</taxon>
        <taxon>Chrysophaeum</taxon>
    </lineage>
</organism>
<sequence length="380" mass="43149">MKLSKRLKVVEAGNAKLETELEAEREKRNALQRHLKKLDPEVDTESLAADRELEARCEILQKELEAARAKHEEELVFLRHKAKQPEIELREKEGRLNEKEAQLTRIMAESAVRDNQSALKTKENRELAEDNAKLRRELAEAKLETRIVFAETVARDAFQAARIATLAATTKVPRAEAMALEFADFRHRLDLENARKSALARQIVVEKDAEITRLSAVNAEMAREAATGGHAHRRILEIAEAQAQREGRVHHEVRSQKIVNIKLHRSLKKREAEVADLHHKISKLKALLADARRGLHRDNLDVEYVKNVVVHYLSLPSGSSERTSLVPVLATVLQFTDADMKRLAKPTFVDRPNSPPLDLIKIDAQRRKCPSIDVPDEFDA</sequence>
<keyword evidence="1" id="KW-0175">Coiled coil</keyword>
<comment type="caution">
    <text evidence="3">The sequence shown here is derived from an EMBL/GenBank/DDBJ whole genome shotgun (WGS) entry which is preliminary data.</text>
</comment>
<name>A0AAD7XLT2_9STRA</name>
<feature type="coiled-coil region" evidence="1">
    <location>
        <begin position="7"/>
        <end position="144"/>
    </location>
</feature>
<dbReference type="SMART" id="SM00755">
    <property type="entry name" value="Grip"/>
    <property type="match status" value="1"/>
</dbReference>
<accession>A0AAD7XLT2</accession>
<dbReference type="PROSITE" id="PS50913">
    <property type="entry name" value="GRIP"/>
    <property type="match status" value="1"/>
</dbReference>